<keyword evidence="6" id="KW-0804">Transcription</keyword>
<dbReference type="PROSITE" id="PS50048">
    <property type="entry name" value="ZN2_CY6_FUNGAL_2"/>
    <property type="match status" value="1"/>
</dbReference>
<evidence type="ECO:0000256" key="2">
    <source>
        <dbReference type="ARBA" id="ARBA00022723"/>
    </source>
</evidence>
<dbReference type="CDD" id="cd00067">
    <property type="entry name" value="GAL4"/>
    <property type="match status" value="1"/>
</dbReference>
<dbReference type="Pfam" id="PF04082">
    <property type="entry name" value="Fungal_trans"/>
    <property type="match status" value="1"/>
</dbReference>
<feature type="region of interest" description="Disordered" evidence="8">
    <location>
        <begin position="730"/>
        <end position="766"/>
    </location>
</feature>
<dbReference type="SMART" id="SM00906">
    <property type="entry name" value="Fungal_trans"/>
    <property type="match status" value="1"/>
</dbReference>
<feature type="compositionally biased region" description="Polar residues" evidence="8">
    <location>
        <begin position="145"/>
        <end position="166"/>
    </location>
</feature>
<dbReference type="InterPro" id="IPR007219">
    <property type="entry name" value="XnlR_reg_dom"/>
</dbReference>
<evidence type="ECO:0000259" key="9">
    <source>
        <dbReference type="PROSITE" id="PS50048"/>
    </source>
</evidence>
<dbReference type="InterPro" id="IPR051615">
    <property type="entry name" value="Transcr_Regulatory_Elem"/>
</dbReference>
<dbReference type="Proteomes" id="UP000235672">
    <property type="component" value="Unassembled WGS sequence"/>
</dbReference>
<evidence type="ECO:0000256" key="7">
    <source>
        <dbReference type="ARBA" id="ARBA00023242"/>
    </source>
</evidence>
<dbReference type="PANTHER" id="PTHR31313">
    <property type="entry name" value="TY1 ENHANCER ACTIVATOR"/>
    <property type="match status" value="1"/>
</dbReference>
<dbReference type="GO" id="GO:0000981">
    <property type="term" value="F:DNA-binding transcription factor activity, RNA polymerase II-specific"/>
    <property type="evidence" value="ECO:0007669"/>
    <property type="project" value="InterPro"/>
</dbReference>
<reference evidence="10 11" key="1">
    <citation type="submission" date="2016-05" db="EMBL/GenBank/DDBJ databases">
        <title>A degradative enzymes factory behind the ericoid mycorrhizal symbiosis.</title>
        <authorList>
            <consortium name="DOE Joint Genome Institute"/>
            <person name="Martino E."/>
            <person name="Morin E."/>
            <person name="Grelet G."/>
            <person name="Kuo A."/>
            <person name="Kohler A."/>
            <person name="Daghino S."/>
            <person name="Barry K."/>
            <person name="Choi C."/>
            <person name="Cichocki N."/>
            <person name="Clum A."/>
            <person name="Copeland A."/>
            <person name="Hainaut M."/>
            <person name="Haridas S."/>
            <person name="Labutti K."/>
            <person name="Lindquist E."/>
            <person name="Lipzen A."/>
            <person name="Khouja H.-R."/>
            <person name="Murat C."/>
            <person name="Ohm R."/>
            <person name="Olson A."/>
            <person name="Spatafora J."/>
            <person name="Veneault-Fourrey C."/>
            <person name="Henrissat B."/>
            <person name="Grigoriev I."/>
            <person name="Martin F."/>
            <person name="Perotto S."/>
        </authorList>
    </citation>
    <scope>NUCLEOTIDE SEQUENCE [LARGE SCALE GENOMIC DNA]</scope>
    <source>
        <strain evidence="10 11">UAMH 7357</strain>
    </source>
</reference>
<keyword evidence="2" id="KW-0479">Metal-binding</keyword>
<dbReference type="SMART" id="SM00066">
    <property type="entry name" value="GAL4"/>
    <property type="match status" value="1"/>
</dbReference>
<keyword evidence="11" id="KW-1185">Reference proteome</keyword>
<protein>
    <recommendedName>
        <fullName evidence="9">Zn(2)-C6 fungal-type domain-containing protein</fullName>
    </recommendedName>
</protein>
<keyword evidence="5" id="KW-0238">DNA-binding</keyword>
<dbReference type="OrthoDB" id="2123952at2759"/>
<dbReference type="GO" id="GO:0005634">
    <property type="term" value="C:nucleus"/>
    <property type="evidence" value="ECO:0007669"/>
    <property type="project" value="UniProtKB-SubCell"/>
</dbReference>
<evidence type="ECO:0000256" key="3">
    <source>
        <dbReference type="ARBA" id="ARBA00022833"/>
    </source>
</evidence>
<evidence type="ECO:0000313" key="10">
    <source>
        <dbReference type="EMBL" id="PMD20015.1"/>
    </source>
</evidence>
<comment type="subcellular location">
    <subcellularLocation>
        <location evidence="1">Nucleus</location>
    </subcellularLocation>
</comment>
<sequence>MEGSVNSKRRRGLGVVTPNACTECRKKRAKCDGNSPCGRCASQKSVECVYEVPVRQSKEHMRTEIEQLRSQQRQSQRVLAALVSTDRSEQVLEQLRNGETLETITNKLDHSTSESSGAGGNVTTFSRLSDHQAIGLALKPARSLGSSPASTLAFSDSSGVQHSLPTGTWPAWGGGSNTGIQNEDTDMMRWDPDTGPGSDQGHPYPLIGGWHHESGSETDTAIQSAREFGQETILGQPFGMEENANQEHPNYNETWTRVTSDAAFVEHLMALYFCWEYPTFASLSKEHFLEDFRTGNERHCSPLLVNALLAVGCRFSEQRNARAVPDDSKTKGDHFFGEALRLLNEQQDRHVLTTIQALGLMSIREASCGRSSESLFLSGQSIRLAIEMGLHLDINVSDSKEAEIEHAVRSATFWGAFSLDQAWSLSIGRLPHFSRDTKLATKPAIVDHVESSAWIPYTDDGAPLEPSCTQPSNVRSVYKTFCELSEIVHKSLYTLYSPGTHVTSKALLETYTQYLSWYDAIPTTLRLGQNFTPAVLFAHMYYHYAILLLFRPFIKLDLISSGVSPRDVCSQAASAISTLVNSYSQLYTLRRTPSFVPYFVLTSSIAHLIALGNGREGPEQLKQGIKDLKEMTGCHGFAIRALDILRYLTVHWDVNIPFPDGEDDDEVVDEVEGKEREGKSRKELCRAKSTSLNQFCPNIESVDVVNGIGRVGEGDNPLFWPFPLQGRPLLDSPRPSNGGVPLGLQRDVPGTPEGRANPHLESLMQA</sequence>
<dbReference type="CDD" id="cd12148">
    <property type="entry name" value="fungal_TF_MHR"/>
    <property type="match status" value="1"/>
</dbReference>
<gene>
    <name evidence="10" type="ORF">NA56DRAFT_680064</name>
</gene>
<dbReference type="PANTHER" id="PTHR31313:SF4">
    <property type="entry name" value="CONIDIAL DEVELOPMENT PROTEIN FLUFFY"/>
    <property type="match status" value="1"/>
</dbReference>
<name>A0A2J6Q148_9HELO</name>
<keyword evidence="4" id="KW-0805">Transcription regulation</keyword>
<organism evidence="10 11">
    <name type="scientific">Hyaloscypha hepaticicola</name>
    <dbReference type="NCBI Taxonomy" id="2082293"/>
    <lineage>
        <taxon>Eukaryota</taxon>
        <taxon>Fungi</taxon>
        <taxon>Dikarya</taxon>
        <taxon>Ascomycota</taxon>
        <taxon>Pezizomycotina</taxon>
        <taxon>Leotiomycetes</taxon>
        <taxon>Helotiales</taxon>
        <taxon>Hyaloscyphaceae</taxon>
        <taxon>Hyaloscypha</taxon>
    </lineage>
</organism>
<dbReference type="EMBL" id="KZ613487">
    <property type="protein sequence ID" value="PMD20015.1"/>
    <property type="molecule type" value="Genomic_DNA"/>
</dbReference>
<evidence type="ECO:0000256" key="6">
    <source>
        <dbReference type="ARBA" id="ARBA00023163"/>
    </source>
</evidence>
<dbReference type="GO" id="GO:0006351">
    <property type="term" value="P:DNA-templated transcription"/>
    <property type="evidence" value="ECO:0007669"/>
    <property type="project" value="InterPro"/>
</dbReference>
<evidence type="ECO:0000256" key="5">
    <source>
        <dbReference type="ARBA" id="ARBA00023125"/>
    </source>
</evidence>
<dbReference type="InterPro" id="IPR001138">
    <property type="entry name" value="Zn2Cys6_DnaBD"/>
</dbReference>
<dbReference type="SUPFAM" id="SSF57701">
    <property type="entry name" value="Zn2/Cys6 DNA-binding domain"/>
    <property type="match status" value="1"/>
</dbReference>
<dbReference type="PROSITE" id="PS00463">
    <property type="entry name" value="ZN2_CY6_FUNGAL_1"/>
    <property type="match status" value="1"/>
</dbReference>
<dbReference type="Pfam" id="PF00172">
    <property type="entry name" value="Zn_clus"/>
    <property type="match status" value="1"/>
</dbReference>
<dbReference type="InterPro" id="IPR036864">
    <property type="entry name" value="Zn2-C6_fun-type_DNA-bd_sf"/>
</dbReference>
<feature type="domain" description="Zn(2)-C6 fungal-type" evidence="9">
    <location>
        <begin position="20"/>
        <end position="50"/>
    </location>
</feature>
<dbReference type="GO" id="GO:0003677">
    <property type="term" value="F:DNA binding"/>
    <property type="evidence" value="ECO:0007669"/>
    <property type="project" value="UniProtKB-KW"/>
</dbReference>
<proteinExistence type="predicted"/>
<feature type="region of interest" description="Disordered" evidence="8">
    <location>
        <begin position="145"/>
        <end position="178"/>
    </location>
</feature>
<keyword evidence="7" id="KW-0539">Nucleus</keyword>
<dbReference type="Gene3D" id="4.10.240.10">
    <property type="entry name" value="Zn(2)-C6 fungal-type DNA-binding domain"/>
    <property type="match status" value="1"/>
</dbReference>
<dbReference type="AlphaFoldDB" id="A0A2J6Q148"/>
<dbReference type="STRING" id="1745343.A0A2J6Q148"/>
<evidence type="ECO:0000256" key="1">
    <source>
        <dbReference type="ARBA" id="ARBA00004123"/>
    </source>
</evidence>
<evidence type="ECO:0000313" key="11">
    <source>
        <dbReference type="Proteomes" id="UP000235672"/>
    </source>
</evidence>
<accession>A0A2J6Q148</accession>
<evidence type="ECO:0000256" key="8">
    <source>
        <dbReference type="SAM" id="MobiDB-lite"/>
    </source>
</evidence>
<keyword evidence="3" id="KW-0862">Zinc</keyword>
<evidence type="ECO:0000256" key="4">
    <source>
        <dbReference type="ARBA" id="ARBA00023015"/>
    </source>
</evidence>
<dbReference type="GO" id="GO:0008270">
    <property type="term" value="F:zinc ion binding"/>
    <property type="evidence" value="ECO:0007669"/>
    <property type="project" value="InterPro"/>
</dbReference>